<dbReference type="Proteomes" id="UP000674084">
    <property type="component" value="Unassembled WGS sequence"/>
</dbReference>
<evidence type="ECO:0000313" key="1">
    <source>
        <dbReference type="EMBL" id="MBQ0928816.1"/>
    </source>
</evidence>
<dbReference type="EMBL" id="JAGPXE010000028">
    <property type="protein sequence ID" value="MBQ0928816.1"/>
    <property type="molecule type" value="Genomic_DNA"/>
</dbReference>
<evidence type="ECO:0000313" key="2">
    <source>
        <dbReference type="Proteomes" id="UP000674084"/>
    </source>
</evidence>
<name>A0ABS5DRA1_9PSEU</name>
<keyword evidence="2" id="KW-1185">Reference proteome</keyword>
<accession>A0ABS5DRA1</accession>
<sequence length="197" mass="20254">MVVLPAVAAQPQPMTIDRAGDPITVPPATQLAGRWIPAGFPPTPEGALGQLAALDETAMRGADPATHALGYRDLALPGAPPAEATGLSSLLRSMRASAGLDPTGAVPELTANYQVTQGQIKGTTDGGRFVVACVLGQFSVDYRGKTLTVGVGDCQALRHVEGNWRISPGPVPVAAPSAWPGSPDAVRADYRDLKRGG</sequence>
<reference evidence="1 2" key="1">
    <citation type="submission" date="2021-04" db="EMBL/GenBank/DDBJ databases">
        <title>Whole-genome sequencing of Saccharopolyspora endophytica KCTC 19397.</title>
        <authorList>
            <person name="Ay H."/>
            <person name="Saygin H."/>
            <person name="Sahin N."/>
        </authorList>
    </citation>
    <scope>NUCLEOTIDE SEQUENCE [LARGE SCALE GENOMIC DNA]</scope>
    <source>
        <strain evidence="1 2">KCTC 19397</strain>
    </source>
</reference>
<organism evidence="1 2">
    <name type="scientific">Saccharopolyspora endophytica</name>
    <dbReference type="NCBI Taxonomy" id="543886"/>
    <lineage>
        <taxon>Bacteria</taxon>
        <taxon>Bacillati</taxon>
        <taxon>Actinomycetota</taxon>
        <taxon>Actinomycetes</taxon>
        <taxon>Pseudonocardiales</taxon>
        <taxon>Pseudonocardiaceae</taxon>
        <taxon>Saccharopolyspora</taxon>
    </lineage>
</organism>
<gene>
    <name evidence="1" type="ORF">KBO27_33165</name>
</gene>
<comment type="caution">
    <text evidence="1">The sequence shown here is derived from an EMBL/GenBank/DDBJ whole genome shotgun (WGS) entry which is preliminary data.</text>
</comment>
<protein>
    <submittedName>
        <fullName evidence="1">Uncharacterized protein</fullName>
    </submittedName>
</protein>
<proteinExistence type="predicted"/>